<comment type="caution">
    <text evidence="2">The sequence shown here is derived from an EMBL/GenBank/DDBJ whole genome shotgun (WGS) entry which is preliminary data.</text>
</comment>
<dbReference type="Proteomes" id="UP000054630">
    <property type="component" value="Unassembled WGS sequence"/>
</dbReference>
<keyword evidence="3" id="KW-1185">Reference proteome</keyword>
<name>A0A0V0RFB3_9BILA</name>
<evidence type="ECO:0000256" key="1">
    <source>
        <dbReference type="SAM" id="Phobius"/>
    </source>
</evidence>
<proteinExistence type="predicted"/>
<accession>A0A0V0RFB3</accession>
<keyword evidence="1" id="KW-0472">Membrane</keyword>
<evidence type="ECO:0000313" key="2">
    <source>
        <dbReference type="EMBL" id="KRX13182.1"/>
    </source>
</evidence>
<gene>
    <name evidence="2" type="ORF">T07_4960</name>
</gene>
<protein>
    <submittedName>
        <fullName evidence="2">Uncharacterized protein</fullName>
    </submittedName>
</protein>
<keyword evidence="1" id="KW-1133">Transmembrane helix</keyword>
<organism evidence="2 3">
    <name type="scientific">Trichinella nelsoni</name>
    <dbReference type="NCBI Taxonomy" id="6336"/>
    <lineage>
        <taxon>Eukaryota</taxon>
        <taxon>Metazoa</taxon>
        <taxon>Ecdysozoa</taxon>
        <taxon>Nematoda</taxon>
        <taxon>Enoplea</taxon>
        <taxon>Dorylaimia</taxon>
        <taxon>Trichinellida</taxon>
        <taxon>Trichinellidae</taxon>
        <taxon>Trichinella</taxon>
    </lineage>
</organism>
<keyword evidence="1" id="KW-0812">Transmembrane</keyword>
<sequence length="176" mass="21441">MYSQYLSENITDIFLDLVKTFTWKWSSNFRNKIVQFLFKFGTFVVLQTVSYVIYKEHHTPTLLVLFNLLYFILEIHWYGRYFLLPYDDSETEYNFDHLTPRRAQQPLRRRVLFSEDKHYGRRRSIVNPNVNDLPLKLLVRRAFYSPKDDSTEEFLDKCEKKLQNYQHSYKNNSVNI</sequence>
<reference evidence="2 3" key="1">
    <citation type="submission" date="2015-01" db="EMBL/GenBank/DDBJ databases">
        <title>Evolution of Trichinella species and genotypes.</title>
        <authorList>
            <person name="Korhonen P.K."/>
            <person name="Edoardo P."/>
            <person name="Giuseppe L.R."/>
            <person name="Gasser R.B."/>
        </authorList>
    </citation>
    <scope>NUCLEOTIDE SEQUENCE [LARGE SCALE GENOMIC DNA]</scope>
    <source>
        <strain evidence="2">ISS37</strain>
    </source>
</reference>
<feature type="transmembrane region" description="Helical" evidence="1">
    <location>
        <begin position="36"/>
        <end position="54"/>
    </location>
</feature>
<dbReference type="EMBL" id="JYDL01000218">
    <property type="protein sequence ID" value="KRX13182.1"/>
    <property type="molecule type" value="Genomic_DNA"/>
</dbReference>
<dbReference type="OrthoDB" id="5918653at2759"/>
<evidence type="ECO:0000313" key="3">
    <source>
        <dbReference type="Proteomes" id="UP000054630"/>
    </source>
</evidence>
<feature type="transmembrane region" description="Helical" evidence="1">
    <location>
        <begin position="60"/>
        <end position="79"/>
    </location>
</feature>
<dbReference type="AlphaFoldDB" id="A0A0V0RFB3"/>